<dbReference type="PANTHER" id="PTHR47018:SF1">
    <property type="entry name" value="TESMIN_TSO1-LIKE CXC DOMAIN-CONTAINING PROTEIN"/>
    <property type="match status" value="1"/>
</dbReference>
<reference evidence="1" key="1">
    <citation type="journal article" date="2021" name="Sci. Adv.">
        <title>The American lobster genome reveals insights on longevity, neural, and immune adaptations.</title>
        <authorList>
            <person name="Polinski J.M."/>
            <person name="Zimin A.V."/>
            <person name="Clark K.F."/>
            <person name="Kohn A.B."/>
            <person name="Sadowski N."/>
            <person name="Timp W."/>
            <person name="Ptitsyn A."/>
            <person name="Khanna P."/>
            <person name="Romanova D.Y."/>
            <person name="Williams P."/>
            <person name="Greenwood S.J."/>
            <person name="Moroz L.L."/>
            <person name="Walt D.R."/>
            <person name="Bodnar A.G."/>
        </authorList>
    </citation>
    <scope>NUCLEOTIDE SEQUENCE</scope>
    <source>
        <strain evidence="1">GMGI-L3</strain>
    </source>
</reference>
<dbReference type="Proteomes" id="UP000747542">
    <property type="component" value="Unassembled WGS sequence"/>
</dbReference>
<name>A0A8J5JW63_HOMAM</name>
<sequence>MAALRMAGSWLQGSRWAETRVQADIASPGTANSFLKAATVTRTRRGHQTTAATLNILQHKAYGKYTEDAQSDGHEPLEFGVWCRQRAECCPQFQYWATTLNLELSIFMFVRSLRESNFSLYMAALAELCQWFFALDHTHYSRWVPVHLKDMTELSDKHPDVSAKFQAGHFTTKKTLADKITDAPHVTSTILDGPAVVEMLKPGGSRTFQEYSTAVFIPYIDSQLEYRFRLDLVWDCYLKSGSLKATVRCNRGKGIRRRVTASGPLPSNWQNFLRNSDNKEELFSFLSEQVMQLVAKESKQLVVTDKKQVLTVPPKKDTANLAPCNHEEADTRMMVHAADALECGKNRRYIATNQIAKALGPEKSRALPVFHAITGCDTVSVFAGQSKKAAWATWNAFPEVTTAFLSLASTPSELPDGVLSTLERFIVLLYDRTSTCCDVNVLRKKLFSRKSRSLEDLPPTRAALEQHIKRAAYQAGHIWGQAAIAFVSLPSPCDWGWMKSGDKLEPL</sequence>
<dbReference type="EMBL" id="JAHLQT010027298">
    <property type="protein sequence ID" value="KAG7162715.1"/>
    <property type="molecule type" value="Genomic_DNA"/>
</dbReference>
<keyword evidence="2" id="KW-1185">Reference proteome</keyword>
<evidence type="ECO:0000313" key="1">
    <source>
        <dbReference type="EMBL" id="KAG7162715.1"/>
    </source>
</evidence>
<dbReference type="PANTHER" id="PTHR47018">
    <property type="entry name" value="CXC DOMAIN-CONTAINING PROTEIN-RELATED"/>
    <property type="match status" value="1"/>
</dbReference>
<accession>A0A8J5JW63</accession>
<comment type="caution">
    <text evidence="1">The sequence shown here is derived from an EMBL/GenBank/DDBJ whole genome shotgun (WGS) entry which is preliminary data.</text>
</comment>
<protein>
    <submittedName>
        <fullName evidence="1">Uncharacterized protein</fullName>
    </submittedName>
</protein>
<dbReference type="AlphaFoldDB" id="A0A8J5JW63"/>
<organism evidence="1 2">
    <name type="scientific">Homarus americanus</name>
    <name type="common">American lobster</name>
    <dbReference type="NCBI Taxonomy" id="6706"/>
    <lineage>
        <taxon>Eukaryota</taxon>
        <taxon>Metazoa</taxon>
        <taxon>Ecdysozoa</taxon>
        <taxon>Arthropoda</taxon>
        <taxon>Crustacea</taxon>
        <taxon>Multicrustacea</taxon>
        <taxon>Malacostraca</taxon>
        <taxon>Eumalacostraca</taxon>
        <taxon>Eucarida</taxon>
        <taxon>Decapoda</taxon>
        <taxon>Pleocyemata</taxon>
        <taxon>Astacidea</taxon>
        <taxon>Nephropoidea</taxon>
        <taxon>Nephropidae</taxon>
        <taxon>Homarus</taxon>
    </lineage>
</organism>
<gene>
    <name evidence="1" type="ORF">Hamer_G028201</name>
</gene>
<proteinExistence type="predicted"/>
<evidence type="ECO:0000313" key="2">
    <source>
        <dbReference type="Proteomes" id="UP000747542"/>
    </source>
</evidence>